<dbReference type="PANTHER" id="PTHR48037:SF1">
    <property type="entry name" value="RRM DOMAIN-CONTAINING PROTEIN"/>
    <property type="match status" value="1"/>
</dbReference>
<comment type="caution">
    <text evidence="5">The sequence shown here is derived from an EMBL/GenBank/DDBJ whole genome shotgun (WGS) entry which is preliminary data.</text>
</comment>
<evidence type="ECO:0000256" key="2">
    <source>
        <dbReference type="PROSITE-ProRule" id="PRU00176"/>
    </source>
</evidence>
<evidence type="ECO:0000256" key="1">
    <source>
        <dbReference type="ARBA" id="ARBA00022884"/>
    </source>
</evidence>
<dbReference type="PANTHER" id="PTHR48037">
    <property type="entry name" value="ATPASE E1"/>
    <property type="match status" value="1"/>
</dbReference>
<dbReference type="RefSeq" id="XP_018149021.1">
    <property type="nucleotide sequence ID" value="XM_018280729.1"/>
</dbReference>
<dbReference type="Proteomes" id="UP000078397">
    <property type="component" value="Unassembled WGS sequence"/>
</dbReference>
<dbReference type="InterPro" id="IPR012677">
    <property type="entry name" value="Nucleotide-bd_a/b_plait_sf"/>
</dbReference>
<dbReference type="SMART" id="SM00360">
    <property type="entry name" value="RRM"/>
    <property type="match status" value="1"/>
</dbReference>
<keyword evidence="6" id="KW-1185">Reference proteome</keyword>
<dbReference type="InterPro" id="IPR034168">
    <property type="entry name" value="PPIE_RRM"/>
</dbReference>
<name>A0A179G619_METCM</name>
<dbReference type="Gene3D" id="3.30.70.330">
    <property type="match status" value="1"/>
</dbReference>
<dbReference type="Pfam" id="PF00076">
    <property type="entry name" value="RRM_1"/>
    <property type="match status" value="1"/>
</dbReference>
<feature type="region of interest" description="Disordered" evidence="3">
    <location>
        <begin position="89"/>
        <end position="152"/>
    </location>
</feature>
<dbReference type="PROSITE" id="PS50102">
    <property type="entry name" value="RRM"/>
    <property type="match status" value="1"/>
</dbReference>
<evidence type="ECO:0000259" key="4">
    <source>
        <dbReference type="PROSITE" id="PS50102"/>
    </source>
</evidence>
<dbReference type="GO" id="GO:0003723">
    <property type="term" value="F:RNA binding"/>
    <property type="evidence" value="ECO:0007669"/>
    <property type="project" value="UniProtKB-UniRule"/>
</dbReference>
<accession>A0A179G619</accession>
<feature type="domain" description="RRM" evidence="4">
    <location>
        <begin position="9"/>
        <end position="90"/>
    </location>
</feature>
<feature type="compositionally biased region" description="Basic and acidic residues" evidence="3">
    <location>
        <begin position="92"/>
        <end position="105"/>
    </location>
</feature>
<organism evidence="5 6">
    <name type="scientific">Pochonia chlamydosporia 170</name>
    <dbReference type="NCBI Taxonomy" id="1380566"/>
    <lineage>
        <taxon>Eukaryota</taxon>
        <taxon>Fungi</taxon>
        <taxon>Dikarya</taxon>
        <taxon>Ascomycota</taxon>
        <taxon>Pezizomycotina</taxon>
        <taxon>Sordariomycetes</taxon>
        <taxon>Hypocreomycetidae</taxon>
        <taxon>Hypocreales</taxon>
        <taxon>Clavicipitaceae</taxon>
        <taxon>Pochonia</taxon>
    </lineage>
</organism>
<reference evidence="5 6" key="1">
    <citation type="journal article" date="2016" name="PLoS Pathog.">
        <title>Biosynthesis of antibiotic leucinostatins in bio-control fungus Purpureocillium lilacinum and their inhibition on phytophthora revealed by genome mining.</title>
        <authorList>
            <person name="Wang G."/>
            <person name="Liu Z."/>
            <person name="Lin R."/>
            <person name="Li E."/>
            <person name="Mao Z."/>
            <person name="Ling J."/>
            <person name="Yang Y."/>
            <person name="Yin W.B."/>
            <person name="Xie B."/>
        </authorList>
    </citation>
    <scope>NUCLEOTIDE SEQUENCE [LARGE SCALE GENOMIC DNA]</scope>
    <source>
        <strain evidence="5">170</strain>
    </source>
</reference>
<sequence>MSDAARWKATVFVGGLSPVVTTTHLLDAFIPFGEIVEVQLPKPDSRKSTDSHRGFAYVEFEDPDDAKEAIDNMDQSEFFGKVMKVSQAKAPKSADEGLGSKKAVWEQEGWLAEHAADEPNGTLEGQGPAPNGSGADPMQGLEGLDVAGPKQA</sequence>
<dbReference type="EMBL" id="LSBJ02000001">
    <property type="protein sequence ID" value="OAQ72938.1"/>
    <property type="molecule type" value="Genomic_DNA"/>
</dbReference>
<proteinExistence type="predicted"/>
<keyword evidence="1 2" id="KW-0694">RNA-binding</keyword>
<dbReference type="SUPFAM" id="SSF54928">
    <property type="entry name" value="RNA-binding domain, RBD"/>
    <property type="match status" value="1"/>
</dbReference>
<gene>
    <name evidence="5" type="ORF">VFPPC_00772</name>
</gene>
<dbReference type="CDD" id="cd12347">
    <property type="entry name" value="RRM_PPIE"/>
    <property type="match status" value="1"/>
</dbReference>
<evidence type="ECO:0000313" key="6">
    <source>
        <dbReference type="Proteomes" id="UP000078397"/>
    </source>
</evidence>
<protein>
    <submittedName>
        <fullName evidence="5">Peptidyl prolyl cis-trans isomerase Cyclophilin</fullName>
    </submittedName>
</protein>
<dbReference type="GeneID" id="28844723"/>
<dbReference type="OrthoDB" id="407442at2759"/>
<dbReference type="KEGG" id="pchm:VFPPC_00772"/>
<keyword evidence="5" id="KW-0413">Isomerase</keyword>
<evidence type="ECO:0000256" key="3">
    <source>
        <dbReference type="SAM" id="MobiDB-lite"/>
    </source>
</evidence>
<dbReference type="InterPro" id="IPR000504">
    <property type="entry name" value="RRM_dom"/>
</dbReference>
<evidence type="ECO:0000313" key="5">
    <source>
        <dbReference type="EMBL" id="OAQ72938.1"/>
    </source>
</evidence>
<dbReference type="AlphaFoldDB" id="A0A179G619"/>
<dbReference type="STRING" id="1380566.A0A179G619"/>
<dbReference type="InterPro" id="IPR035979">
    <property type="entry name" value="RBD_domain_sf"/>
</dbReference>
<dbReference type="GO" id="GO:0016853">
    <property type="term" value="F:isomerase activity"/>
    <property type="evidence" value="ECO:0007669"/>
    <property type="project" value="UniProtKB-KW"/>
</dbReference>